<organism evidence="1">
    <name type="scientific">Harvfovirus sp</name>
    <dbReference type="NCBI Taxonomy" id="2487768"/>
    <lineage>
        <taxon>Viruses</taxon>
        <taxon>Varidnaviria</taxon>
        <taxon>Bamfordvirae</taxon>
        <taxon>Nucleocytoviricota</taxon>
        <taxon>Megaviricetes</taxon>
        <taxon>Imitervirales</taxon>
        <taxon>Mimiviridae</taxon>
        <taxon>Klosneuvirinae</taxon>
    </lineage>
</organism>
<sequence length="157" mass="18124">MPEDKCNANANVPYNEIMNCNKKNSSDPYLVFEFRSDIPEFSASFRADITKESAVPPYEDAYISGGVFERKYVPVGTIILHSLFLRPFDLPDLPRLREYTQLFIVDEEPGIFIFYEGVNLPYPYDGTTPPIVFCRLEVRYTEQPAFLLKINVAYEDN</sequence>
<dbReference type="EMBL" id="MK072320">
    <property type="protein sequence ID" value="AYV81915.1"/>
    <property type="molecule type" value="Genomic_DNA"/>
</dbReference>
<gene>
    <name evidence="1" type="ORF">Harvfovirus78_1</name>
</gene>
<evidence type="ECO:0000313" key="1">
    <source>
        <dbReference type="EMBL" id="AYV81915.1"/>
    </source>
</evidence>
<reference evidence="1" key="1">
    <citation type="submission" date="2018-10" db="EMBL/GenBank/DDBJ databases">
        <title>Hidden diversity of soil giant viruses.</title>
        <authorList>
            <person name="Schulz F."/>
            <person name="Alteio L."/>
            <person name="Goudeau D."/>
            <person name="Ryan E.M."/>
            <person name="Malmstrom R.R."/>
            <person name="Blanchard J."/>
            <person name="Woyke T."/>
        </authorList>
    </citation>
    <scope>NUCLEOTIDE SEQUENCE</scope>
    <source>
        <strain evidence="1">HAV1</strain>
    </source>
</reference>
<accession>A0A3G5A3V2</accession>
<name>A0A3G5A3V2_9VIRU</name>
<protein>
    <submittedName>
        <fullName evidence="1">Uncharacterized protein</fullName>
    </submittedName>
</protein>
<proteinExistence type="predicted"/>